<dbReference type="Pfam" id="PF25553">
    <property type="entry name" value="BTB-POZ_ANK-like"/>
    <property type="match status" value="1"/>
</dbReference>
<dbReference type="AlphaFoldDB" id="A0A8T2SVI7"/>
<keyword evidence="6" id="KW-1185">Reference proteome</keyword>
<dbReference type="EMBL" id="CM035422">
    <property type="protein sequence ID" value="KAH7373541.1"/>
    <property type="molecule type" value="Genomic_DNA"/>
</dbReference>
<dbReference type="Proteomes" id="UP000825935">
    <property type="component" value="Chromosome 17"/>
</dbReference>
<comment type="pathway">
    <text evidence="2">Protein modification; protein ubiquitination.</text>
</comment>
<organism evidence="5 6">
    <name type="scientific">Ceratopteris richardii</name>
    <name type="common">Triangle waterfern</name>
    <dbReference type="NCBI Taxonomy" id="49495"/>
    <lineage>
        <taxon>Eukaryota</taxon>
        <taxon>Viridiplantae</taxon>
        <taxon>Streptophyta</taxon>
        <taxon>Embryophyta</taxon>
        <taxon>Tracheophyta</taxon>
        <taxon>Polypodiopsida</taxon>
        <taxon>Polypodiidae</taxon>
        <taxon>Polypodiales</taxon>
        <taxon>Pteridineae</taxon>
        <taxon>Pteridaceae</taxon>
        <taxon>Parkerioideae</taxon>
        <taxon>Ceratopteris</taxon>
    </lineage>
</organism>
<sequence>MSSGNKKSCFNNRCGFTKLIPQTPFPVSQHTSGSKSAEYVDLGNDSELKSEPNSSLAFNDPAFADVVLSFHSFGSSDTNIYAITRVFLHSHILEQCKYFAAVLWERWRDSRQFSEGPNHQKRIHIDMTVPASRTIDAYLLVLQLLYAKCNKDNKILFKDVSKALSALPVAAEWLYDDCITACVQYLGAVPWTEEEEKKVMDIVPHLQLQGPQELLSRLKPKSVTAVKDMLSELVHAAIHFHPNGANVKTFVANLLKTHASRSVVKLVLDDTFTKGLSTLKDSAEEYLEPNINGQQCQIEDLQKVTLHTTLVNSKRLLWLLETMIELGVADDAVTEWSEQADLSANLLRIFNDDVWLTCVPSLQVLLLGCTFNLASEIAAGFITASYQVRKRLVECWLPVLAGFREPPSQTVSSAKLHSLRQRLEKVFLLIISTLPHEDAQILLPQCLGFASQTVEECSHLTEAFNLWFRRAGIKQEHAGILKEERL</sequence>
<dbReference type="PANTHER" id="PTHR31060:SF6">
    <property type="entry name" value="EXPRESSED PROTEIN"/>
    <property type="match status" value="1"/>
</dbReference>
<name>A0A8T2SVI7_CERRI</name>
<dbReference type="InterPro" id="IPR058039">
    <property type="entry name" value="At3g05675-like_ankyrin"/>
</dbReference>
<reference evidence="5" key="1">
    <citation type="submission" date="2021-08" db="EMBL/GenBank/DDBJ databases">
        <title>WGS assembly of Ceratopteris richardii.</title>
        <authorList>
            <person name="Marchant D.B."/>
            <person name="Chen G."/>
            <person name="Jenkins J."/>
            <person name="Shu S."/>
            <person name="Leebens-Mack J."/>
            <person name="Grimwood J."/>
            <person name="Schmutz J."/>
            <person name="Soltis P."/>
            <person name="Soltis D."/>
            <person name="Chen Z.-H."/>
        </authorList>
    </citation>
    <scope>NUCLEOTIDE SEQUENCE</scope>
    <source>
        <strain evidence="5">Whitten #5841</strain>
        <tissue evidence="5">Leaf</tissue>
    </source>
</reference>
<accession>A0A8T2SVI7</accession>
<evidence type="ECO:0000256" key="3">
    <source>
        <dbReference type="ARBA" id="ARBA00022786"/>
    </source>
</evidence>
<evidence type="ECO:0000256" key="2">
    <source>
        <dbReference type="ARBA" id="ARBA00004906"/>
    </source>
</evidence>
<comment type="caution">
    <text evidence="5">The sequence shown here is derived from an EMBL/GenBank/DDBJ whole genome shotgun (WGS) entry which is preliminary data.</text>
</comment>
<dbReference type="OrthoDB" id="1883777at2759"/>
<comment type="function">
    <text evidence="1">May act as a substrate-specific adapter of an E3 ubiquitin-protein ligase complex (CUL3-RBX1-BTB) which mediates the ubiquitination and subsequent proteasomal degradation of target proteins.</text>
</comment>
<evidence type="ECO:0000256" key="1">
    <source>
        <dbReference type="ARBA" id="ARBA00002668"/>
    </source>
</evidence>
<evidence type="ECO:0000313" key="6">
    <source>
        <dbReference type="Proteomes" id="UP000825935"/>
    </source>
</evidence>
<proteinExistence type="predicted"/>
<protein>
    <recommendedName>
        <fullName evidence="4">At3g05675-like ankyrin-like domain-containing protein</fullName>
    </recommendedName>
</protein>
<dbReference type="InterPro" id="IPR038920">
    <property type="entry name" value="At3g05675-like"/>
</dbReference>
<evidence type="ECO:0000313" key="5">
    <source>
        <dbReference type="EMBL" id="KAH7373541.1"/>
    </source>
</evidence>
<evidence type="ECO:0000259" key="4">
    <source>
        <dbReference type="Pfam" id="PF25553"/>
    </source>
</evidence>
<gene>
    <name evidence="5" type="ORF">KP509_17G061400</name>
</gene>
<dbReference type="PANTHER" id="PTHR31060">
    <property type="entry name" value="OSJNBA0011J08.25 PROTEIN-RELATED"/>
    <property type="match status" value="1"/>
</dbReference>
<feature type="domain" description="At3g05675-like ankyrin-like" evidence="4">
    <location>
        <begin position="273"/>
        <end position="471"/>
    </location>
</feature>
<keyword evidence="3" id="KW-0833">Ubl conjugation pathway</keyword>